<sequence length="139" mass="14448">MRFYLLIPMLALGAGLCAQELPDDRPAPNTRAFYLERSKHQKTAAWVMLGAGTLAAVIGAATAASDFDIDLSGNSKPDKSTSGSEVAAFGGLALIAGSVPLFLASGRNKRKAAVLLKSETGATPAGRQPFAALALRLYL</sequence>
<comment type="caution">
    <text evidence="2">The sequence shown here is derived from an EMBL/GenBank/DDBJ whole genome shotgun (WGS) entry which is preliminary data.</text>
</comment>
<proteinExistence type="predicted"/>
<dbReference type="RefSeq" id="WP_131852446.1">
    <property type="nucleotide sequence ID" value="NZ_SKFH01000019.1"/>
</dbReference>
<gene>
    <name evidence="2" type="ORF">E0486_12110</name>
</gene>
<keyword evidence="1" id="KW-0472">Membrane</keyword>
<dbReference type="OrthoDB" id="1446008at2"/>
<dbReference type="EMBL" id="SKFH01000019">
    <property type="protein sequence ID" value="TCZ69661.1"/>
    <property type="molecule type" value="Genomic_DNA"/>
</dbReference>
<evidence type="ECO:0000313" key="2">
    <source>
        <dbReference type="EMBL" id="TCZ69661.1"/>
    </source>
</evidence>
<accession>A0A4R4E1L6</accession>
<protein>
    <submittedName>
        <fullName evidence="2">Uncharacterized protein</fullName>
    </submittedName>
</protein>
<dbReference type="AlphaFoldDB" id="A0A4R4E1L6"/>
<keyword evidence="1" id="KW-0812">Transmembrane</keyword>
<keyword evidence="3" id="KW-1185">Reference proteome</keyword>
<feature type="transmembrane region" description="Helical" evidence="1">
    <location>
        <begin position="86"/>
        <end position="104"/>
    </location>
</feature>
<dbReference type="Proteomes" id="UP000295164">
    <property type="component" value="Unassembled WGS sequence"/>
</dbReference>
<reference evidence="2 3" key="1">
    <citation type="submission" date="2019-03" db="EMBL/GenBank/DDBJ databases">
        <authorList>
            <person name="Kim M.K.M."/>
        </authorList>
    </citation>
    <scope>NUCLEOTIDE SEQUENCE [LARGE SCALE GENOMIC DNA]</scope>
    <source>
        <strain evidence="2 3">17J68-15</strain>
    </source>
</reference>
<name>A0A4R4E1L6_9BACT</name>
<feature type="transmembrane region" description="Helical" evidence="1">
    <location>
        <begin position="44"/>
        <end position="65"/>
    </location>
</feature>
<evidence type="ECO:0000256" key="1">
    <source>
        <dbReference type="SAM" id="Phobius"/>
    </source>
</evidence>
<organism evidence="2 3">
    <name type="scientific">Flaviaesturariibacter aridisoli</name>
    <dbReference type="NCBI Taxonomy" id="2545761"/>
    <lineage>
        <taxon>Bacteria</taxon>
        <taxon>Pseudomonadati</taxon>
        <taxon>Bacteroidota</taxon>
        <taxon>Chitinophagia</taxon>
        <taxon>Chitinophagales</taxon>
        <taxon>Chitinophagaceae</taxon>
        <taxon>Flaviaestuariibacter</taxon>
    </lineage>
</organism>
<keyword evidence="1" id="KW-1133">Transmembrane helix</keyword>
<evidence type="ECO:0000313" key="3">
    <source>
        <dbReference type="Proteomes" id="UP000295164"/>
    </source>
</evidence>